<evidence type="ECO:0000256" key="2">
    <source>
        <dbReference type="ARBA" id="ARBA00022857"/>
    </source>
</evidence>
<dbReference type="SUPFAM" id="SSF48179">
    <property type="entry name" value="6-phosphogluconate dehydrogenase C-terminal domain-like"/>
    <property type="match status" value="1"/>
</dbReference>
<dbReference type="Proteomes" id="UP001059934">
    <property type="component" value="Chromosome"/>
</dbReference>
<dbReference type="Gene3D" id="3.40.50.720">
    <property type="entry name" value="NAD(P)-binding Rossmann-like Domain"/>
    <property type="match status" value="1"/>
</dbReference>
<accession>A0ABY5TS03</accession>
<proteinExistence type="inferred from homology"/>
<keyword evidence="9" id="KW-1185">Reference proteome</keyword>
<comment type="similarity">
    <text evidence="1 4">Belongs to the pyrroline-5-carboxylate reductase family.</text>
</comment>
<dbReference type="InterPro" id="IPR028939">
    <property type="entry name" value="P5C_Rdtase_cat_N"/>
</dbReference>
<evidence type="ECO:0000313" key="8">
    <source>
        <dbReference type="EMBL" id="UVW35068.1"/>
    </source>
</evidence>
<sequence length="271" mass="28566">MSKIAFIGGGNMASSIIGGMLANGFQPEQICVGNRGAEKCQRLKETYGIATTLDNHAAVADADIVIMAVKPQVMGAVIADLASSISTGTVVVSVAAGIQLSNLQGWLGESRAIVRVMPNTPSMVRCGAAGLFANELVNDEQKASIEDIFNAVGISCWVDDEAKIDAVTAVSGSGPAYFFLMMETMQKIGQELGLSEQVARDLTIQTALGAAQMASTSEYNTTDLRLQVSSPGGTTRAAIAKFQALDVEDTFRQAMQAAQNRAREMAEEFSK</sequence>
<gene>
    <name evidence="4 8" type="primary">proC</name>
    <name evidence="8" type="ORF">NYF23_00330</name>
</gene>
<dbReference type="PANTHER" id="PTHR11645">
    <property type="entry name" value="PYRROLINE-5-CARBOXYLATE REDUCTASE"/>
    <property type="match status" value="1"/>
</dbReference>
<dbReference type="InterPro" id="IPR000304">
    <property type="entry name" value="Pyrroline-COOH_reductase"/>
</dbReference>
<dbReference type="SUPFAM" id="SSF51735">
    <property type="entry name" value="NAD(P)-binding Rossmann-fold domains"/>
    <property type="match status" value="1"/>
</dbReference>
<dbReference type="EMBL" id="CP103416">
    <property type="protein sequence ID" value="UVW35068.1"/>
    <property type="molecule type" value="Genomic_DNA"/>
</dbReference>
<comment type="catalytic activity">
    <reaction evidence="4">
        <text>L-proline + NADP(+) = (S)-1-pyrroline-5-carboxylate + NADPH + 2 H(+)</text>
        <dbReference type="Rhea" id="RHEA:14109"/>
        <dbReference type="ChEBI" id="CHEBI:15378"/>
        <dbReference type="ChEBI" id="CHEBI:17388"/>
        <dbReference type="ChEBI" id="CHEBI:57783"/>
        <dbReference type="ChEBI" id="CHEBI:58349"/>
        <dbReference type="ChEBI" id="CHEBI:60039"/>
        <dbReference type="EC" id="1.5.1.2"/>
    </reaction>
</comment>
<dbReference type="Pfam" id="PF03807">
    <property type="entry name" value="F420_oxidored"/>
    <property type="match status" value="1"/>
</dbReference>
<keyword evidence="3 4" id="KW-0560">Oxidoreductase</keyword>
<keyword evidence="2 4" id="KW-0521">NADP</keyword>
<name>A0ABY5TS03_9GAMM</name>
<dbReference type="GO" id="GO:0004735">
    <property type="term" value="F:pyrroline-5-carboxylate reductase activity"/>
    <property type="evidence" value="ECO:0007669"/>
    <property type="project" value="UniProtKB-EC"/>
</dbReference>
<dbReference type="InterPro" id="IPR029036">
    <property type="entry name" value="P5CR_dimer"/>
</dbReference>
<keyword evidence="4" id="KW-0641">Proline biosynthesis</keyword>
<evidence type="ECO:0000259" key="6">
    <source>
        <dbReference type="Pfam" id="PF03807"/>
    </source>
</evidence>
<protein>
    <recommendedName>
        <fullName evidence="4 5">Pyrroline-5-carboxylate reductase</fullName>
        <shortName evidence="4">P5C reductase</shortName>
        <shortName evidence="4">P5CR</shortName>
        <ecNumber evidence="4 5">1.5.1.2</ecNumber>
    </recommendedName>
    <alternativeName>
        <fullName evidence="4">PCA reductase</fullName>
    </alternativeName>
</protein>
<dbReference type="EC" id="1.5.1.2" evidence="4 5"/>
<dbReference type="PIRSF" id="PIRSF000193">
    <property type="entry name" value="Pyrrol-5-carb_rd"/>
    <property type="match status" value="1"/>
</dbReference>
<comment type="function">
    <text evidence="4">Catalyzes the reduction of 1-pyrroline-5-carboxylate (PCA) to L-proline.</text>
</comment>
<evidence type="ECO:0000259" key="7">
    <source>
        <dbReference type="Pfam" id="PF14748"/>
    </source>
</evidence>
<dbReference type="NCBIfam" id="TIGR00112">
    <property type="entry name" value="proC"/>
    <property type="match status" value="1"/>
</dbReference>
<comment type="subcellular location">
    <subcellularLocation>
        <location evidence="4">Cytoplasm</location>
    </subcellularLocation>
</comment>
<evidence type="ECO:0000256" key="1">
    <source>
        <dbReference type="ARBA" id="ARBA00005525"/>
    </source>
</evidence>
<feature type="domain" description="Pyrroline-5-carboxylate reductase catalytic N-terminal" evidence="6">
    <location>
        <begin position="3"/>
        <end position="97"/>
    </location>
</feature>
<evidence type="ECO:0000313" key="9">
    <source>
        <dbReference type="Proteomes" id="UP001059934"/>
    </source>
</evidence>
<evidence type="ECO:0000256" key="4">
    <source>
        <dbReference type="HAMAP-Rule" id="MF_01925"/>
    </source>
</evidence>
<dbReference type="HAMAP" id="MF_01925">
    <property type="entry name" value="P5C_reductase"/>
    <property type="match status" value="1"/>
</dbReference>
<dbReference type="InterPro" id="IPR036291">
    <property type="entry name" value="NAD(P)-bd_dom_sf"/>
</dbReference>
<feature type="domain" description="Pyrroline-5-carboxylate reductase dimerisation" evidence="7">
    <location>
        <begin position="161"/>
        <end position="265"/>
    </location>
</feature>
<organism evidence="8 9">
    <name type="scientific">SAR92 clade bacterium H455</name>
    <dbReference type="NCBI Taxonomy" id="2974818"/>
    <lineage>
        <taxon>Bacteria</taxon>
        <taxon>Pseudomonadati</taxon>
        <taxon>Pseudomonadota</taxon>
        <taxon>Gammaproteobacteria</taxon>
        <taxon>Cellvibrionales</taxon>
        <taxon>Porticoccaceae</taxon>
        <taxon>SAR92 clade</taxon>
    </lineage>
</organism>
<comment type="pathway">
    <text evidence="4">Amino-acid biosynthesis; L-proline biosynthesis; L-proline from L-glutamate 5-semialdehyde: step 1/1.</text>
</comment>
<keyword evidence="4" id="KW-0963">Cytoplasm</keyword>
<dbReference type="Gene3D" id="1.10.3730.10">
    <property type="entry name" value="ProC C-terminal domain-like"/>
    <property type="match status" value="1"/>
</dbReference>
<evidence type="ECO:0000256" key="5">
    <source>
        <dbReference type="NCBIfam" id="TIGR00112"/>
    </source>
</evidence>
<dbReference type="InterPro" id="IPR008927">
    <property type="entry name" value="6-PGluconate_DH-like_C_sf"/>
</dbReference>
<comment type="catalytic activity">
    <reaction evidence="4">
        <text>L-proline + NAD(+) = (S)-1-pyrroline-5-carboxylate + NADH + 2 H(+)</text>
        <dbReference type="Rhea" id="RHEA:14105"/>
        <dbReference type="ChEBI" id="CHEBI:15378"/>
        <dbReference type="ChEBI" id="CHEBI:17388"/>
        <dbReference type="ChEBI" id="CHEBI:57540"/>
        <dbReference type="ChEBI" id="CHEBI:57945"/>
        <dbReference type="ChEBI" id="CHEBI:60039"/>
        <dbReference type="EC" id="1.5.1.2"/>
    </reaction>
</comment>
<dbReference type="Pfam" id="PF14748">
    <property type="entry name" value="P5CR_dimer"/>
    <property type="match status" value="1"/>
</dbReference>
<reference evidence="8" key="1">
    <citation type="submission" date="2022-08" db="EMBL/GenBank/DDBJ databases">
        <title>Catabolic pathway analysis in culturable SAR92 clade bacteria reveals their overlooked roles in DMSP degradation in coastal seas.</title>
        <authorList>
            <person name="He X."/>
            <person name="Zhang X."/>
            <person name="Zhang Y."/>
        </authorList>
    </citation>
    <scope>NUCLEOTIDE SEQUENCE</scope>
    <source>
        <strain evidence="8">H455</strain>
    </source>
</reference>
<dbReference type="PANTHER" id="PTHR11645:SF0">
    <property type="entry name" value="PYRROLINE-5-CARBOXYLATE REDUCTASE 3"/>
    <property type="match status" value="1"/>
</dbReference>
<evidence type="ECO:0000256" key="3">
    <source>
        <dbReference type="ARBA" id="ARBA00023002"/>
    </source>
</evidence>
<keyword evidence="4" id="KW-0028">Amino-acid biosynthesis</keyword>